<dbReference type="Proteomes" id="UP000012046">
    <property type="component" value="Unassembled WGS sequence"/>
</dbReference>
<feature type="non-terminal residue" evidence="2">
    <location>
        <position position="261"/>
    </location>
</feature>
<sequence length="261" mass="29388">MSVYLLMADKILGTNASGLNNRGYVQITEQDLNRANAAIHNEANLLNEVERLRNELNVALNKYQHSDGKVQTLSEMAEQLILEERDASVKASVYRDIYINDVGSESNFISESKRADAFVKSQFYKLVKKMGFNEDLNVEELSRQMSLNQRYSFNIYITAAADYMMLQKYLSTVCCALSDFIKTAQNDPNSVLYGNNEAIDRLTAVKHALVQDVLNYSRVDCSLYKDFHKTRVNEIAESVKLIPGTSKFIESSIPPVSLAAA</sequence>
<reference evidence="2 3" key="1">
    <citation type="journal article" date="2012" name="J. Bacteriol.">
        <title>Genome Sequence of Extracellular-Protease-Producing Alishewanella jeotgali Isolated from Traditional Korean Fermented Seafood.</title>
        <authorList>
            <person name="Jung J."/>
            <person name="Chun J."/>
            <person name="Park W."/>
        </authorList>
    </citation>
    <scope>NUCLEOTIDE SEQUENCE [LARGE SCALE GENOMIC DNA]</scope>
    <source>
        <strain evidence="2 3">KCTC 22429</strain>
    </source>
</reference>
<dbReference type="EMBL" id="AHTH01000022">
    <property type="protein sequence ID" value="EHR41026.1"/>
    <property type="molecule type" value="Genomic_DNA"/>
</dbReference>
<dbReference type="RefSeq" id="WP_008950493.1">
    <property type="nucleotide sequence ID" value="NZ_AHTH01000022.1"/>
</dbReference>
<gene>
    <name evidence="2" type="ORF">AJE_08387</name>
</gene>
<evidence type="ECO:0000313" key="2">
    <source>
        <dbReference type="EMBL" id="EHR41026.1"/>
    </source>
</evidence>
<accession>H3ZE95</accession>
<keyword evidence="3" id="KW-1185">Reference proteome</keyword>
<evidence type="ECO:0000313" key="3">
    <source>
        <dbReference type="Proteomes" id="UP000012046"/>
    </source>
</evidence>
<dbReference type="AlphaFoldDB" id="H3ZE95"/>
<name>H3ZE95_9ALTE</name>
<evidence type="ECO:0000256" key="1">
    <source>
        <dbReference type="SAM" id="Coils"/>
    </source>
</evidence>
<protein>
    <submittedName>
        <fullName evidence="2">Uncharacterized protein</fullName>
    </submittedName>
</protein>
<keyword evidence="1" id="KW-0175">Coiled coil</keyword>
<comment type="caution">
    <text evidence="2">The sequence shown here is derived from an EMBL/GenBank/DDBJ whole genome shotgun (WGS) entry which is preliminary data.</text>
</comment>
<feature type="coiled-coil region" evidence="1">
    <location>
        <begin position="32"/>
        <end position="66"/>
    </location>
</feature>
<organism evidence="2 3">
    <name type="scientific">Alishewanella jeotgali KCTC 22429</name>
    <dbReference type="NCBI Taxonomy" id="1129374"/>
    <lineage>
        <taxon>Bacteria</taxon>
        <taxon>Pseudomonadati</taxon>
        <taxon>Pseudomonadota</taxon>
        <taxon>Gammaproteobacteria</taxon>
        <taxon>Alteromonadales</taxon>
        <taxon>Alteromonadaceae</taxon>
        <taxon>Alishewanella</taxon>
    </lineage>
</organism>
<proteinExistence type="predicted"/>